<dbReference type="EMBL" id="JAIQZJ010000003">
    <property type="protein sequence ID" value="MBZ5738145.1"/>
    <property type="molecule type" value="Genomic_DNA"/>
</dbReference>
<feature type="domain" description="ClpX-type ZB" evidence="2">
    <location>
        <begin position="1"/>
        <end position="51"/>
    </location>
</feature>
<dbReference type="InterPro" id="IPR038366">
    <property type="entry name" value="Znf_CppX_C4_sf"/>
</dbReference>
<dbReference type="Pfam" id="PF06689">
    <property type="entry name" value="zf-C4_ClpX"/>
    <property type="match status" value="1"/>
</dbReference>
<feature type="binding site" evidence="1">
    <location>
        <position position="35"/>
    </location>
    <ligand>
        <name>Zn(2+)</name>
        <dbReference type="ChEBI" id="CHEBI:29105"/>
    </ligand>
</feature>
<feature type="binding site" evidence="1">
    <location>
        <position position="13"/>
    </location>
    <ligand>
        <name>Zn(2+)</name>
        <dbReference type="ChEBI" id="CHEBI:29105"/>
    </ligand>
</feature>
<dbReference type="PROSITE" id="PS51902">
    <property type="entry name" value="CLPX_ZB"/>
    <property type="match status" value="1"/>
</dbReference>
<dbReference type="InterPro" id="IPR010603">
    <property type="entry name" value="Znf_CppX_C4"/>
</dbReference>
<feature type="binding site" evidence="1">
    <location>
        <position position="32"/>
    </location>
    <ligand>
        <name>Zn(2+)</name>
        <dbReference type="ChEBI" id="CHEBI:29105"/>
    </ligand>
</feature>
<gene>
    <name evidence="3" type="ORF">K8U61_08215</name>
</gene>
<dbReference type="RefSeq" id="WP_224122517.1">
    <property type="nucleotide sequence ID" value="NZ_JAIQZJ010000003.1"/>
</dbReference>
<keyword evidence="4" id="KW-1185">Reference proteome</keyword>
<keyword evidence="1" id="KW-0862">Zinc</keyword>
<name>A0ABS7UAW6_9ACTN</name>
<reference evidence="3 4" key="1">
    <citation type="submission" date="2021-09" db="EMBL/GenBank/DDBJ databases">
        <title>Whole genome sequence of Nocardioides sp. GBK3QG-3.</title>
        <authorList>
            <person name="Tuo L."/>
        </authorList>
    </citation>
    <scope>NUCLEOTIDE SEQUENCE [LARGE SCALE GENOMIC DNA]</scope>
    <source>
        <strain evidence="3 4">GBK3QG-3</strain>
    </source>
</reference>
<comment type="caution">
    <text evidence="3">The sequence shown here is derived from an EMBL/GenBank/DDBJ whole genome shotgun (WGS) entry which is preliminary data.</text>
</comment>
<organism evidence="3 4">
    <name type="scientific">Nocardioides mangrovi</name>
    <dbReference type="NCBI Taxonomy" id="2874580"/>
    <lineage>
        <taxon>Bacteria</taxon>
        <taxon>Bacillati</taxon>
        <taxon>Actinomycetota</taxon>
        <taxon>Actinomycetes</taxon>
        <taxon>Propionibacteriales</taxon>
        <taxon>Nocardioidaceae</taxon>
        <taxon>Nocardioides</taxon>
    </lineage>
</organism>
<sequence>MDTDVERKHCSFCGVRGKRGMLFAGGHGAMICESCVAHYADVFSSSAKTAKASVPPWESMSDAEILSNLPLIARTAEQVDDFLVEWVELARSRQLSWAAIGTAMGVSRQAAWERFARRVEQLRERSTTA</sequence>
<dbReference type="Gene3D" id="6.20.220.10">
    <property type="entry name" value="ClpX chaperone, C4-type zinc finger domain"/>
    <property type="match status" value="1"/>
</dbReference>
<dbReference type="SMART" id="SM00994">
    <property type="entry name" value="zf-C4_ClpX"/>
    <property type="match status" value="1"/>
</dbReference>
<evidence type="ECO:0000259" key="2">
    <source>
        <dbReference type="PROSITE" id="PS51902"/>
    </source>
</evidence>
<protein>
    <submittedName>
        <fullName evidence="3">ClpX C4-type zinc finger protein</fullName>
    </submittedName>
</protein>
<keyword evidence="1" id="KW-0143">Chaperone</keyword>
<keyword evidence="1" id="KW-0479">Metal-binding</keyword>
<proteinExistence type="inferred from homology"/>
<accession>A0ABS7UAW6</accession>
<evidence type="ECO:0000256" key="1">
    <source>
        <dbReference type="PROSITE-ProRule" id="PRU01250"/>
    </source>
</evidence>
<evidence type="ECO:0000313" key="3">
    <source>
        <dbReference type="EMBL" id="MBZ5738145.1"/>
    </source>
</evidence>
<feature type="binding site" evidence="1">
    <location>
        <position position="10"/>
    </location>
    <ligand>
        <name>Zn(2+)</name>
        <dbReference type="ChEBI" id="CHEBI:29105"/>
    </ligand>
</feature>
<comment type="similarity">
    <text evidence="1">Belongs to the ClpX chaperone family.</text>
</comment>
<dbReference type="InterPro" id="IPR059188">
    <property type="entry name" value="Znf_CLPX-like"/>
</dbReference>
<evidence type="ECO:0000313" key="4">
    <source>
        <dbReference type="Proteomes" id="UP000780875"/>
    </source>
</evidence>
<dbReference type="Proteomes" id="UP000780875">
    <property type="component" value="Unassembled WGS sequence"/>
</dbReference>